<evidence type="ECO:0000313" key="7">
    <source>
        <dbReference type="RefSeq" id="XP_026739841.1"/>
    </source>
</evidence>
<feature type="chain" id="PRO_5044656622" evidence="4">
    <location>
        <begin position="22"/>
        <end position="485"/>
    </location>
</feature>
<evidence type="ECO:0000313" key="5">
    <source>
        <dbReference type="Proteomes" id="UP000322000"/>
    </source>
</evidence>
<reference evidence="6 7" key="1">
    <citation type="submission" date="2025-04" db="UniProtKB">
        <authorList>
            <consortium name="RefSeq"/>
        </authorList>
    </citation>
    <scope>IDENTIFICATION</scope>
</reference>
<keyword evidence="3" id="KW-0812">Transmembrane</keyword>
<evidence type="ECO:0000256" key="3">
    <source>
        <dbReference type="SAM" id="Phobius"/>
    </source>
</evidence>
<dbReference type="OrthoDB" id="72369at2759"/>
<organism evidence="5 6">
    <name type="scientific">Trichoplusia ni</name>
    <name type="common">Cabbage looper</name>
    <dbReference type="NCBI Taxonomy" id="7111"/>
    <lineage>
        <taxon>Eukaryota</taxon>
        <taxon>Metazoa</taxon>
        <taxon>Ecdysozoa</taxon>
        <taxon>Arthropoda</taxon>
        <taxon>Hexapoda</taxon>
        <taxon>Insecta</taxon>
        <taxon>Pterygota</taxon>
        <taxon>Neoptera</taxon>
        <taxon>Endopterygota</taxon>
        <taxon>Lepidoptera</taxon>
        <taxon>Glossata</taxon>
        <taxon>Ditrysia</taxon>
        <taxon>Noctuoidea</taxon>
        <taxon>Noctuidae</taxon>
        <taxon>Plusiinae</taxon>
        <taxon>Trichoplusia</taxon>
    </lineage>
</organism>
<dbReference type="Gene3D" id="3.80.10.10">
    <property type="entry name" value="Ribonuclease Inhibitor"/>
    <property type="match status" value="2"/>
</dbReference>
<dbReference type="InterPro" id="IPR032675">
    <property type="entry name" value="LRR_dom_sf"/>
</dbReference>
<feature type="transmembrane region" description="Helical" evidence="3">
    <location>
        <begin position="437"/>
        <end position="461"/>
    </location>
</feature>
<protein>
    <submittedName>
        <fullName evidence="6 7">Leucine-rich repeat neuronal protein 2-like</fullName>
    </submittedName>
</protein>
<gene>
    <name evidence="6 7" type="primary">LOC113502462</name>
</gene>
<name>A0A7E5WGJ9_TRINI</name>
<sequence>MSKFKFSVILVLLVCFKCCWTQIDEDLVSTTPGIENDVICTQCDCTDNLVNCSDQNITALFQDGDWDTLQDVIPLTVDLSFNKISKIYRFPILPIQVLNLSNCEIFSLEDGSFVNLHNLTALDLTRNKISTSAISKRTFFAIPNPTKRTLEFKMMRHLSLAYNDLHTLPQDIFIFMSGLTYLDLSGNPLAYIDQVTMGAISELKNMRELRLSGCELENLPEGFLRRHRKIQRLDLSDNRFSIIPSALAEAPSLVYLNFDKNALKIIEANNAITNLTKLQELSMSRNSRLQNITAGGLGGLSSLVVLRLNNNPRLTYLDPGFLVWKNDDGEEMWPMVKELYLNNNNLSGIDPRVLDCWNDLETGDFSGNSYSCDCNQWMVDVLVPVLKNTPANGTVNNMVCKKPADMRGLTFSQLFDTSRLLVCPESENISELSAPNMAILLGIMIGIVVTFPIVLVLVLLWRKGYFNSSKSYSSPYDDDDEMEKL</sequence>
<accession>A0A7E5WGJ9</accession>
<dbReference type="InterPro" id="IPR003591">
    <property type="entry name" value="Leu-rich_rpt_typical-subtyp"/>
</dbReference>
<dbReference type="GeneID" id="113502462"/>
<proteinExistence type="predicted"/>
<keyword evidence="4" id="KW-0732">Signal</keyword>
<keyword evidence="3" id="KW-0472">Membrane</keyword>
<dbReference type="SUPFAM" id="SSF52058">
    <property type="entry name" value="L domain-like"/>
    <property type="match status" value="1"/>
</dbReference>
<feature type="signal peptide" evidence="4">
    <location>
        <begin position="1"/>
        <end position="21"/>
    </location>
</feature>
<dbReference type="Pfam" id="PF00560">
    <property type="entry name" value="LRR_1"/>
    <property type="match status" value="2"/>
</dbReference>
<dbReference type="Proteomes" id="UP000322000">
    <property type="component" value="Chromosome 17"/>
</dbReference>
<dbReference type="Pfam" id="PF13855">
    <property type="entry name" value="LRR_8"/>
    <property type="match status" value="2"/>
</dbReference>
<dbReference type="PANTHER" id="PTHR24366">
    <property type="entry name" value="IG(IMMUNOGLOBULIN) AND LRR(LEUCINE RICH REPEAT) DOMAINS"/>
    <property type="match status" value="1"/>
</dbReference>
<dbReference type="PANTHER" id="PTHR24366:SF96">
    <property type="entry name" value="LEUCINE RICH REPEAT CONTAINING 53"/>
    <property type="match status" value="1"/>
</dbReference>
<evidence type="ECO:0000313" key="6">
    <source>
        <dbReference type="RefSeq" id="XP_026739840.1"/>
    </source>
</evidence>
<keyword evidence="5" id="KW-1185">Reference proteome</keyword>
<dbReference type="AlphaFoldDB" id="A0A7E5WGJ9"/>
<dbReference type="RefSeq" id="XP_026739841.1">
    <property type="nucleotide sequence ID" value="XM_026884040.1"/>
</dbReference>
<evidence type="ECO:0000256" key="4">
    <source>
        <dbReference type="SAM" id="SignalP"/>
    </source>
</evidence>
<keyword evidence="3" id="KW-1133">Transmembrane helix</keyword>
<keyword evidence="2" id="KW-0677">Repeat</keyword>
<dbReference type="RefSeq" id="XP_026739840.1">
    <property type="nucleotide sequence ID" value="XM_026884039.1"/>
</dbReference>
<dbReference type="KEGG" id="tnl:113502462"/>
<evidence type="ECO:0000256" key="2">
    <source>
        <dbReference type="ARBA" id="ARBA00022737"/>
    </source>
</evidence>
<evidence type="ECO:0000256" key="1">
    <source>
        <dbReference type="ARBA" id="ARBA00022614"/>
    </source>
</evidence>
<dbReference type="InterPro" id="IPR001611">
    <property type="entry name" value="Leu-rich_rpt"/>
</dbReference>
<dbReference type="SMART" id="SM00369">
    <property type="entry name" value="LRR_TYP"/>
    <property type="match status" value="9"/>
</dbReference>
<keyword evidence="1" id="KW-0433">Leucine-rich repeat</keyword>